<proteinExistence type="predicted"/>
<feature type="compositionally biased region" description="Basic and acidic residues" evidence="1">
    <location>
        <begin position="1"/>
        <end position="11"/>
    </location>
</feature>
<evidence type="ECO:0000256" key="1">
    <source>
        <dbReference type="SAM" id="MobiDB-lite"/>
    </source>
</evidence>
<keyword evidence="3" id="KW-1185">Reference proteome</keyword>
<protein>
    <submittedName>
        <fullName evidence="2">Uncharacterized protein</fullName>
    </submittedName>
</protein>
<name>A0A2P4YG83_9STRA</name>
<comment type="caution">
    <text evidence="2">The sequence shown here is derived from an EMBL/GenBank/DDBJ whole genome shotgun (WGS) entry which is preliminary data.</text>
</comment>
<organism evidence="2 3">
    <name type="scientific">Phytophthora palmivora</name>
    <dbReference type="NCBI Taxonomy" id="4796"/>
    <lineage>
        <taxon>Eukaryota</taxon>
        <taxon>Sar</taxon>
        <taxon>Stramenopiles</taxon>
        <taxon>Oomycota</taxon>
        <taxon>Peronosporomycetes</taxon>
        <taxon>Peronosporales</taxon>
        <taxon>Peronosporaceae</taxon>
        <taxon>Phytophthora</taxon>
    </lineage>
</organism>
<evidence type="ECO:0000313" key="2">
    <source>
        <dbReference type="EMBL" id="POM76816.1"/>
    </source>
</evidence>
<sequence length="216" mass="24214">MTPLNRDRSADRQSFGRSSADETEEGPATDLEEKPLPPHRVPSETPGDSDLRRRKFIGKSQTNACLRAEHEKEVSKIEALTKKMNPPESGADDQDDLKAAWTEESLEIAYHQNELHTLSIKNPVMQIIKPTIISDLKGPVQKPTARSSKLEAGHFDAIDLFDTRLITINTALRPIFDLLKPFVERNSKAPTRTTNDTLRSLNGTHIGRTDRNIITL</sequence>
<feature type="region of interest" description="Disordered" evidence="1">
    <location>
        <begin position="1"/>
        <end position="70"/>
    </location>
</feature>
<evidence type="ECO:0000313" key="3">
    <source>
        <dbReference type="Proteomes" id="UP000237271"/>
    </source>
</evidence>
<gene>
    <name evidence="2" type="ORF">PHPALM_5911</name>
</gene>
<accession>A0A2P4YG83</accession>
<dbReference type="EMBL" id="NCKW01003391">
    <property type="protein sequence ID" value="POM76816.1"/>
    <property type="molecule type" value="Genomic_DNA"/>
</dbReference>
<reference evidence="2 3" key="1">
    <citation type="journal article" date="2017" name="Genome Biol. Evol.">
        <title>Phytophthora megakarya and P. palmivora, closely related causal agents of cacao black pod rot, underwent increases in genome sizes and gene numbers by different mechanisms.</title>
        <authorList>
            <person name="Ali S.S."/>
            <person name="Shao J."/>
            <person name="Lary D.J."/>
            <person name="Kronmiller B."/>
            <person name="Shen D."/>
            <person name="Strem M.D."/>
            <person name="Amoako-Attah I."/>
            <person name="Akrofi A.Y."/>
            <person name="Begoude B.A."/>
            <person name="Ten Hoopen G.M."/>
            <person name="Coulibaly K."/>
            <person name="Kebe B.I."/>
            <person name="Melnick R.L."/>
            <person name="Guiltinan M.J."/>
            <person name="Tyler B.M."/>
            <person name="Meinhardt L.W."/>
            <person name="Bailey B.A."/>
        </authorList>
    </citation>
    <scope>NUCLEOTIDE SEQUENCE [LARGE SCALE GENOMIC DNA]</scope>
    <source>
        <strain evidence="3">sbr112.9</strain>
    </source>
</reference>
<dbReference type="Proteomes" id="UP000237271">
    <property type="component" value="Unassembled WGS sequence"/>
</dbReference>
<dbReference type="AlphaFoldDB" id="A0A2P4YG83"/>